<dbReference type="PANTHER" id="PTHR19370">
    <property type="entry name" value="NADH-CYTOCHROME B5 REDUCTASE"/>
    <property type="match status" value="1"/>
</dbReference>
<dbReference type="Proteomes" id="UP000054845">
    <property type="component" value="Unassembled WGS sequence"/>
</dbReference>
<sequence>MLRPRLLRSSPTVLSRRAARPSRPPTSLPLFARHASTSTAGRRSTATNGSARGKILYLLVGAGIASAAVYSKTSQPSRAQRRNIIAPDTFQEFRVTQKKIASSTLLEEGGHGEHVILNVDVGVSLNEDQQGGQCGKEAMCIHTLHLASPALSIQRPYTPLYSPFVVSDDASASASASIKAPKSALRKVQLMIKKYNDGEVGRFAHSLASGDQVLLRGFDKSWQGDGTEMELILIAGGTGITPMHQLVSSLFGSNASSNSAATTTKPKITLLYSAHQISALCLLPELEDLRRRAGAERLHIELFVDQHSQSKSLYERVFGRRTKEVRGMKLNGNRVGMKDLERIAKQRNAHTHCKVLIAGPDGMVEAIAGPKARDGKSQGELGGHLSHLGWKKEQVWKL</sequence>
<comment type="cofactor">
    <cofactor evidence="1 6">
        <name>FAD</name>
        <dbReference type="ChEBI" id="CHEBI:57692"/>
    </cofactor>
</comment>
<dbReference type="PANTHER" id="PTHR19370:SF184">
    <property type="entry name" value="NADH-CYTOCHROME B5 REDUCTASE-LIKE"/>
    <property type="match status" value="1"/>
</dbReference>
<dbReference type="InterPro" id="IPR039261">
    <property type="entry name" value="FNR_nucleotide-bd"/>
</dbReference>
<dbReference type="Pfam" id="PF00175">
    <property type="entry name" value="NAD_binding_1"/>
    <property type="match status" value="1"/>
</dbReference>
<evidence type="ECO:0000259" key="8">
    <source>
        <dbReference type="Pfam" id="PF00175"/>
    </source>
</evidence>
<keyword evidence="4 6" id="KW-0274">FAD</keyword>
<dbReference type="GO" id="GO:0016491">
    <property type="term" value="F:oxidoreductase activity"/>
    <property type="evidence" value="ECO:0007669"/>
    <property type="project" value="UniProtKB-KW"/>
</dbReference>
<proteinExistence type="inferred from homology"/>
<evidence type="ECO:0000256" key="7">
    <source>
        <dbReference type="SAM" id="MobiDB-lite"/>
    </source>
</evidence>
<evidence type="ECO:0000313" key="9">
    <source>
        <dbReference type="EMBL" id="CEH15563.1"/>
    </source>
</evidence>
<feature type="binding site" evidence="6">
    <location>
        <position position="241"/>
    </location>
    <ligand>
        <name>FAD</name>
        <dbReference type="ChEBI" id="CHEBI:57692"/>
    </ligand>
</feature>
<name>A0A0P1BHS2_9BASI</name>
<comment type="similarity">
    <text evidence="2">Belongs to the flavoprotein pyridine nucleotide cytochrome reductase family.</text>
</comment>
<dbReference type="STRING" id="401625.A0A0P1BHS2"/>
<keyword evidence="3 6" id="KW-0285">Flavoprotein</keyword>
<evidence type="ECO:0000256" key="2">
    <source>
        <dbReference type="ARBA" id="ARBA00006105"/>
    </source>
</evidence>
<dbReference type="AlphaFoldDB" id="A0A0P1BHS2"/>
<dbReference type="PRINTS" id="PR00406">
    <property type="entry name" value="CYTB5RDTASE"/>
</dbReference>
<feature type="region of interest" description="Disordered" evidence="7">
    <location>
        <begin position="1"/>
        <end position="30"/>
    </location>
</feature>
<dbReference type="Gene3D" id="2.40.30.10">
    <property type="entry name" value="Translation factors"/>
    <property type="match status" value="1"/>
</dbReference>
<evidence type="ECO:0000256" key="4">
    <source>
        <dbReference type="ARBA" id="ARBA00022827"/>
    </source>
</evidence>
<evidence type="ECO:0000313" key="10">
    <source>
        <dbReference type="Proteomes" id="UP000054845"/>
    </source>
</evidence>
<reference evidence="9 10" key="1">
    <citation type="submission" date="2014-09" db="EMBL/GenBank/DDBJ databases">
        <authorList>
            <person name="Magalhaes I.L.F."/>
            <person name="Oliveira U."/>
            <person name="Santos F.R."/>
            <person name="Vidigal T.H.D.A."/>
            <person name="Brescovit A.D."/>
            <person name="Santos A.J."/>
        </authorList>
    </citation>
    <scope>NUCLEOTIDE SEQUENCE [LARGE SCALE GENOMIC DNA]</scope>
</reference>
<feature type="binding site" evidence="6">
    <location>
        <position position="193"/>
    </location>
    <ligand>
        <name>FAD</name>
        <dbReference type="ChEBI" id="CHEBI:57692"/>
    </ligand>
</feature>
<dbReference type="CDD" id="cd06183">
    <property type="entry name" value="cyt_b5_reduct_like"/>
    <property type="match status" value="1"/>
</dbReference>
<feature type="domain" description="Oxidoreductase FAD/NAD(P)-binding" evidence="8">
    <location>
        <begin position="233"/>
        <end position="367"/>
    </location>
</feature>
<dbReference type="InterPro" id="IPR001834">
    <property type="entry name" value="CBR-like"/>
</dbReference>
<feature type="binding site" evidence="6">
    <location>
        <position position="200"/>
    </location>
    <ligand>
        <name>FAD</name>
        <dbReference type="ChEBI" id="CHEBI:57692"/>
    </ligand>
</feature>
<evidence type="ECO:0000256" key="5">
    <source>
        <dbReference type="ARBA" id="ARBA00023002"/>
    </source>
</evidence>
<organism evidence="9 10">
    <name type="scientific">Ceraceosorus bombacis</name>
    <dbReference type="NCBI Taxonomy" id="401625"/>
    <lineage>
        <taxon>Eukaryota</taxon>
        <taxon>Fungi</taxon>
        <taxon>Dikarya</taxon>
        <taxon>Basidiomycota</taxon>
        <taxon>Ustilaginomycotina</taxon>
        <taxon>Exobasidiomycetes</taxon>
        <taxon>Ceraceosorales</taxon>
        <taxon>Ceraceosoraceae</taxon>
        <taxon>Ceraceosorus</taxon>
    </lineage>
</organism>
<dbReference type="EMBL" id="CCYA01000264">
    <property type="protein sequence ID" value="CEH15563.1"/>
    <property type="molecule type" value="Genomic_DNA"/>
</dbReference>
<evidence type="ECO:0000256" key="6">
    <source>
        <dbReference type="PIRSR" id="PIRSR601834-1"/>
    </source>
</evidence>
<dbReference type="Gene3D" id="3.40.50.80">
    <property type="entry name" value="Nucleotide-binding domain of ferredoxin-NADP reductase (FNR) module"/>
    <property type="match status" value="1"/>
</dbReference>
<dbReference type="OrthoDB" id="432685at2759"/>
<dbReference type="SUPFAM" id="SSF52343">
    <property type="entry name" value="Ferredoxin reductase-like, C-terminal NADP-linked domain"/>
    <property type="match status" value="1"/>
</dbReference>
<dbReference type="InterPro" id="IPR001433">
    <property type="entry name" value="OxRdtase_FAD/NAD-bd"/>
</dbReference>
<evidence type="ECO:0000256" key="3">
    <source>
        <dbReference type="ARBA" id="ARBA00022630"/>
    </source>
</evidence>
<protein>
    <submittedName>
        <fullName evidence="9">NADH-cytochrome b-5 reductase</fullName>
    </submittedName>
</protein>
<keyword evidence="5" id="KW-0560">Oxidoreductase</keyword>
<evidence type="ECO:0000256" key="1">
    <source>
        <dbReference type="ARBA" id="ARBA00001974"/>
    </source>
</evidence>
<keyword evidence="10" id="KW-1185">Reference proteome</keyword>
<accession>A0A0P1BHS2</accession>